<dbReference type="EMBL" id="MU394390">
    <property type="protein sequence ID" value="KAI6081641.1"/>
    <property type="molecule type" value="Genomic_DNA"/>
</dbReference>
<comment type="caution">
    <text evidence="1">The sequence shown here is derived from an EMBL/GenBank/DDBJ whole genome shotgun (WGS) entry which is preliminary data.</text>
</comment>
<evidence type="ECO:0000313" key="1">
    <source>
        <dbReference type="EMBL" id="KAI6081641.1"/>
    </source>
</evidence>
<gene>
    <name evidence="1" type="ORF">F4821DRAFT_248834</name>
</gene>
<name>A0ACC0CMQ7_9PEZI</name>
<organism evidence="1 2">
    <name type="scientific">Hypoxylon rubiginosum</name>
    <dbReference type="NCBI Taxonomy" id="110542"/>
    <lineage>
        <taxon>Eukaryota</taxon>
        <taxon>Fungi</taxon>
        <taxon>Dikarya</taxon>
        <taxon>Ascomycota</taxon>
        <taxon>Pezizomycotina</taxon>
        <taxon>Sordariomycetes</taxon>
        <taxon>Xylariomycetidae</taxon>
        <taxon>Xylariales</taxon>
        <taxon>Hypoxylaceae</taxon>
        <taxon>Hypoxylon</taxon>
    </lineage>
</organism>
<sequence length="687" mass="76613">MASGLCSLCSFDANSLTVPNKLSRNITIADLLNSARCNCNFCGFLVKAVSSLWTDAPEGVNIQLRSRGGSEEAYNICILEPRDDYYMKYHSILVYYLQDPRKLLEPYRVVPSSPVSEQTWELIRNQLAECVTNHDKCRAASETPRSQAKRYLQLDAQTSTLKLVDSSAVQITDYAALSYCWGKCAGDDLLLATASTIERLRRGIAMSDLPPALKDAVEVCFRLGLKFLWIDSLCILQDSADDWRDQAAKMADLYEGALVTIIAASGSSAQESFLAHPRLPRPHLGDLEIDGGGRVQVYARVSTEFGHHRFVSSLLLSGPQPIGIEPIDLRAWTLQERDLSVRAINYTSFEVQWACRTVQAYECGRGTLNGMAQIGRMLDDKDAMRTWYEVVRQYTSRSLSFDTDKLPTIAGLARRLAPHIQSRYIAGLWEQDILVGLCWCKMDHSSSPSLTGRYPTTYVAPSFSWASVVGLTMKEPHVGPASQACCEVLRVHCSPASADPYGQIEEGSYLDIRGALVPAVLNRDKEEPDRYIIQIPSMKAYRGYYALYVDGPLESTGGDETVSYDTIQGWVKDSFWKLVSGKSEHTGHVGGVRRRKTPAEGEGAITTPFEKTHAKFLPVFFNYDKNRDAAHMIGLVLGTISSENGYHERVGSVMIQFNGSQEVGWPSALKQLVWHTWKTYHGELRIY</sequence>
<evidence type="ECO:0000313" key="2">
    <source>
        <dbReference type="Proteomes" id="UP001497680"/>
    </source>
</evidence>
<reference evidence="1 2" key="1">
    <citation type="journal article" date="2022" name="New Phytol.">
        <title>Ecological generalism drives hyperdiversity of secondary metabolite gene clusters in xylarialean endophytes.</title>
        <authorList>
            <person name="Franco M.E.E."/>
            <person name="Wisecaver J.H."/>
            <person name="Arnold A.E."/>
            <person name="Ju Y.M."/>
            <person name="Slot J.C."/>
            <person name="Ahrendt S."/>
            <person name="Moore L.P."/>
            <person name="Eastman K.E."/>
            <person name="Scott K."/>
            <person name="Konkel Z."/>
            <person name="Mondo S.J."/>
            <person name="Kuo A."/>
            <person name="Hayes R.D."/>
            <person name="Haridas S."/>
            <person name="Andreopoulos B."/>
            <person name="Riley R."/>
            <person name="LaButti K."/>
            <person name="Pangilinan J."/>
            <person name="Lipzen A."/>
            <person name="Amirebrahimi M."/>
            <person name="Yan J."/>
            <person name="Adam C."/>
            <person name="Keymanesh K."/>
            <person name="Ng V."/>
            <person name="Louie K."/>
            <person name="Northen T."/>
            <person name="Drula E."/>
            <person name="Henrissat B."/>
            <person name="Hsieh H.M."/>
            <person name="Youens-Clark K."/>
            <person name="Lutzoni F."/>
            <person name="Miadlikowska J."/>
            <person name="Eastwood D.C."/>
            <person name="Hamelin R.C."/>
            <person name="Grigoriev I.V."/>
            <person name="U'Ren J.M."/>
        </authorList>
    </citation>
    <scope>NUCLEOTIDE SEQUENCE [LARGE SCALE GENOMIC DNA]</scope>
    <source>
        <strain evidence="1 2">ER1909</strain>
    </source>
</reference>
<keyword evidence="2" id="KW-1185">Reference proteome</keyword>
<accession>A0ACC0CMQ7</accession>
<proteinExistence type="predicted"/>
<protein>
    <submittedName>
        <fullName evidence="1">Heterokaryon incompatibility protein-domain-containing protein</fullName>
    </submittedName>
</protein>
<dbReference type="Proteomes" id="UP001497680">
    <property type="component" value="Unassembled WGS sequence"/>
</dbReference>